<name>A0ABN1FRT0_9ACTN</name>
<evidence type="ECO:0000256" key="3">
    <source>
        <dbReference type="SAM" id="SignalP"/>
    </source>
</evidence>
<accession>A0ABN1FRT0</accession>
<dbReference type="Gene3D" id="2.60.40.200">
    <property type="entry name" value="Superoxide dismutase, copper/zinc binding domain"/>
    <property type="match status" value="1"/>
</dbReference>
<organism evidence="4 5">
    <name type="scientific">Streptomyces crystallinus</name>
    <dbReference type="NCBI Taxonomy" id="68191"/>
    <lineage>
        <taxon>Bacteria</taxon>
        <taxon>Bacillati</taxon>
        <taxon>Actinomycetota</taxon>
        <taxon>Actinomycetes</taxon>
        <taxon>Kitasatosporales</taxon>
        <taxon>Streptomycetaceae</taxon>
        <taxon>Streptomyces</taxon>
    </lineage>
</organism>
<dbReference type="RefSeq" id="WP_344073772.1">
    <property type="nucleotide sequence ID" value="NZ_BAAACA010000014.1"/>
</dbReference>
<proteinExistence type="inferred from homology"/>
<dbReference type="EMBL" id="BAAACA010000014">
    <property type="protein sequence ID" value="GAA0596294.1"/>
    <property type="molecule type" value="Genomic_DNA"/>
</dbReference>
<keyword evidence="5" id="KW-1185">Reference proteome</keyword>
<dbReference type="InterPro" id="IPR036423">
    <property type="entry name" value="SOD-like_Cu/Zn_dom_sf"/>
</dbReference>
<comment type="caution">
    <text evidence="4">The sequence shown here is derived from an EMBL/GenBank/DDBJ whole genome shotgun (WGS) entry which is preliminary data.</text>
</comment>
<feature type="region of interest" description="Disordered" evidence="2">
    <location>
        <begin position="97"/>
        <end position="122"/>
    </location>
</feature>
<sequence length="212" mass="21866">MRIGHAIGAASAAAALSFSFAAQPAAAADSLEAGVITGFDAATGPGLPRAVTYDQAKMPLGAKVTFKERSANAGASQFELSLEGALPGHTYGVHAHRLPCGANPDDSGAHYQNVPDPRQPSTDPVYANPANEVWLDLTTDATGAGKSATQVAWQIRPDEARSLVFHEQATATDAGRAGTAGARVACVSVRFAPVFGAVSWPRPWPPLASLHD</sequence>
<evidence type="ECO:0000256" key="1">
    <source>
        <dbReference type="ARBA" id="ARBA00010457"/>
    </source>
</evidence>
<evidence type="ECO:0008006" key="6">
    <source>
        <dbReference type="Google" id="ProtNLM"/>
    </source>
</evidence>
<dbReference type="Proteomes" id="UP001500668">
    <property type="component" value="Unassembled WGS sequence"/>
</dbReference>
<gene>
    <name evidence="4" type="ORF">GCM10010394_27290</name>
</gene>
<protein>
    <recommendedName>
        <fullName evidence="6">Superoxide dismutase</fullName>
    </recommendedName>
</protein>
<keyword evidence="3" id="KW-0732">Signal</keyword>
<dbReference type="SUPFAM" id="SSF49329">
    <property type="entry name" value="Cu,Zn superoxide dismutase-like"/>
    <property type="match status" value="1"/>
</dbReference>
<evidence type="ECO:0000313" key="4">
    <source>
        <dbReference type="EMBL" id="GAA0596294.1"/>
    </source>
</evidence>
<comment type="similarity">
    <text evidence="1">Belongs to the Cu-Zn superoxide dismutase family.</text>
</comment>
<feature type="signal peptide" evidence="3">
    <location>
        <begin position="1"/>
        <end position="27"/>
    </location>
</feature>
<feature type="chain" id="PRO_5046451866" description="Superoxide dismutase" evidence="3">
    <location>
        <begin position="28"/>
        <end position="212"/>
    </location>
</feature>
<evidence type="ECO:0000313" key="5">
    <source>
        <dbReference type="Proteomes" id="UP001500668"/>
    </source>
</evidence>
<evidence type="ECO:0000256" key="2">
    <source>
        <dbReference type="SAM" id="MobiDB-lite"/>
    </source>
</evidence>
<reference evidence="4 5" key="1">
    <citation type="journal article" date="2019" name="Int. J. Syst. Evol. Microbiol.">
        <title>The Global Catalogue of Microorganisms (GCM) 10K type strain sequencing project: providing services to taxonomists for standard genome sequencing and annotation.</title>
        <authorList>
            <consortium name="The Broad Institute Genomics Platform"/>
            <consortium name="The Broad Institute Genome Sequencing Center for Infectious Disease"/>
            <person name="Wu L."/>
            <person name="Ma J."/>
        </authorList>
    </citation>
    <scope>NUCLEOTIDE SEQUENCE [LARGE SCALE GENOMIC DNA]</scope>
    <source>
        <strain evidence="4 5">JCM 5067</strain>
    </source>
</reference>